<evidence type="ECO:0000313" key="2">
    <source>
        <dbReference type="EMBL" id="GEU40147.1"/>
    </source>
</evidence>
<dbReference type="AlphaFoldDB" id="A0A6L2JUC4"/>
<protein>
    <submittedName>
        <fullName evidence="2">Retrotransposon protein, putative, Ty3-gypsy subclass</fullName>
    </submittedName>
</protein>
<dbReference type="InterPro" id="IPR043502">
    <property type="entry name" value="DNA/RNA_pol_sf"/>
</dbReference>
<reference evidence="2" key="1">
    <citation type="journal article" date="2019" name="Sci. Rep.">
        <title>Draft genome of Tanacetum cinerariifolium, the natural source of mosquito coil.</title>
        <authorList>
            <person name="Yamashiro T."/>
            <person name="Shiraishi A."/>
            <person name="Satake H."/>
            <person name="Nakayama K."/>
        </authorList>
    </citation>
    <scope>NUCLEOTIDE SEQUENCE</scope>
</reference>
<name>A0A6L2JUC4_TANCI</name>
<accession>A0A6L2JUC4</accession>
<dbReference type="PANTHER" id="PTHR33064:SF37">
    <property type="entry name" value="RIBONUCLEASE H"/>
    <property type="match status" value="1"/>
</dbReference>
<dbReference type="SUPFAM" id="SSF56672">
    <property type="entry name" value="DNA/RNA polymerases"/>
    <property type="match status" value="1"/>
</dbReference>
<sequence length="315" mass="35955">MKLIIQSKSPHMSPAFLVENEAEKRRGKKRMVVNYKKVNEATIGDSHNLPNMQELLTLLRGKNIFSSFDCKYRFWKVLLGEQSQLLTAFTCPNGHFQWKVVPFGLKQAPSIFQRHMQNALRGLENFCTVYVDDIIVFSESEEKHYIHVLEVLKTISKHELKSIDEQLNVLNASTVIDEPEGFPSLKSTTSPVQTTTGKDSINPLKADVWLKNMLRVNTGLTSGENSKLVNFSPPTLGKESDAETSTSTIKAGCRREETQECILRTDWLLIHQQSKNYPARRKVKRFGKWRPIFLVMMTFGNNKPENAEEPLLSTI</sequence>
<dbReference type="EMBL" id="BKCJ010001266">
    <property type="protein sequence ID" value="GEU40147.1"/>
    <property type="molecule type" value="Genomic_DNA"/>
</dbReference>
<dbReference type="InterPro" id="IPR043128">
    <property type="entry name" value="Rev_trsase/Diguanyl_cyclase"/>
</dbReference>
<dbReference type="Gene3D" id="3.30.70.270">
    <property type="match status" value="1"/>
</dbReference>
<dbReference type="InterPro" id="IPR000477">
    <property type="entry name" value="RT_dom"/>
</dbReference>
<proteinExistence type="predicted"/>
<evidence type="ECO:0000259" key="1">
    <source>
        <dbReference type="Pfam" id="PF00078"/>
    </source>
</evidence>
<comment type="caution">
    <text evidence="2">The sequence shown here is derived from an EMBL/GenBank/DDBJ whole genome shotgun (WGS) entry which is preliminary data.</text>
</comment>
<gene>
    <name evidence="2" type="ORF">Tci_012125</name>
</gene>
<dbReference type="InterPro" id="IPR051320">
    <property type="entry name" value="Viral_Replic_Matur_Polypro"/>
</dbReference>
<dbReference type="CDD" id="cd01647">
    <property type="entry name" value="RT_LTR"/>
    <property type="match status" value="1"/>
</dbReference>
<dbReference type="Gene3D" id="3.10.10.10">
    <property type="entry name" value="HIV Type 1 Reverse Transcriptase, subunit A, domain 1"/>
    <property type="match status" value="1"/>
</dbReference>
<dbReference type="Pfam" id="PF00078">
    <property type="entry name" value="RVT_1"/>
    <property type="match status" value="1"/>
</dbReference>
<organism evidence="2">
    <name type="scientific">Tanacetum cinerariifolium</name>
    <name type="common">Dalmatian daisy</name>
    <name type="synonym">Chrysanthemum cinerariifolium</name>
    <dbReference type="NCBI Taxonomy" id="118510"/>
    <lineage>
        <taxon>Eukaryota</taxon>
        <taxon>Viridiplantae</taxon>
        <taxon>Streptophyta</taxon>
        <taxon>Embryophyta</taxon>
        <taxon>Tracheophyta</taxon>
        <taxon>Spermatophyta</taxon>
        <taxon>Magnoliopsida</taxon>
        <taxon>eudicotyledons</taxon>
        <taxon>Gunneridae</taxon>
        <taxon>Pentapetalae</taxon>
        <taxon>asterids</taxon>
        <taxon>campanulids</taxon>
        <taxon>Asterales</taxon>
        <taxon>Asteraceae</taxon>
        <taxon>Asteroideae</taxon>
        <taxon>Anthemideae</taxon>
        <taxon>Anthemidinae</taxon>
        <taxon>Tanacetum</taxon>
    </lineage>
</organism>
<dbReference type="PANTHER" id="PTHR33064">
    <property type="entry name" value="POL PROTEIN"/>
    <property type="match status" value="1"/>
</dbReference>
<feature type="domain" description="Reverse transcriptase" evidence="1">
    <location>
        <begin position="24"/>
        <end position="161"/>
    </location>
</feature>